<name>A0A5B7F4A2_PORTR</name>
<feature type="region of interest" description="Disordered" evidence="1">
    <location>
        <begin position="54"/>
        <end position="89"/>
    </location>
</feature>
<accession>A0A5B7F4A2</accession>
<gene>
    <name evidence="2" type="ORF">E2C01_034971</name>
</gene>
<evidence type="ECO:0000313" key="2">
    <source>
        <dbReference type="EMBL" id="MPC41382.1"/>
    </source>
</evidence>
<organism evidence="2 3">
    <name type="scientific">Portunus trituberculatus</name>
    <name type="common">Swimming crab</name>
    <name type="synonym">Neptunus trituberculatus</name>
    <dbReference type="NCBI Taxonomy" id="210409"/>
    <lineage>
        <taxon>Eukaryota</taxon>
        <taxon>Metazoa</taxon>
        <taxon>Ecdysozoa</taxon>
        <taxon>Arthropoda</taxon>
        <taxon>Crustacea</taxon>
        <taxon>Multicrustacea</taxon>
        <taxon>Malacostraca</taxon>
        <taxon>Eumalacostraca</taxon>
        <taxon>Eucarida</taxon>
        <taxon>Decapoda</taxon>
        <taxon>Pleocyemata</taxon>
        <taxon>Brachyura</taxon>
        <taxon>Eubrachyura</taxon>
        <taxon>Portunoidea</taxon>
        <taxon>Portunidae</taxon>
        <taxon>Portuninae</taxon>
        <taxon>Portunus</taxon>
    </lineage>
</organism>
<feature type="compositionally biased region" description="Polar residues" evidence="1">
    <location>
        <begin position="56"/>
        <end position="70"/>
    </location>
</feature>
<sequence>MKLLRKSMETNNIMVFTVVVMRLDQVRCPVVHGGGEVTVVEGWRCTDGTAPPPSVHINNCKQPEQNTQTEGGELTSRPAVLHSAQPLPY</sequence>
<keyword evidence="3" id="KW-1185">Reference proteome</keyword>
<dbReference type="Proteomes" id="UP000324222">
    <property type="component" value="Unassembled WGS sequence"/>
</dbReference>
<dbReference type="AlphaFoldDB" id="A0A5B7F4A2"/>
<evidence type="ECO:0000256" key="1">
    <source>
        <dbReference type="SAM" id="MobiDB-lite"/>
    </source>
</evidence>
<comment type="caution">
    <text evidence="2">The sequence shown here is derived from an EMBL/GenBank/DDBJ whole genome shotgun (WGS) entry which is preliminary data.</text>
</comment>
<reference evidence="2 3" key="1">
    <citation type="submission" date="2019-05" db="EMBL/GenBank/DDBJ databases">
        <title>Another draft genome of Portunus trituberculatus and its Hox gene families provides insights of decapod evolution.</title>
        <authorList>
            <person name="Jeong J.-H."/>
            <person name="Song I."/>
            <person name="Kim S."/>
            <person name="Choi T."/>
            <person name="Kim D."/>
            <person name="Ryu S."/>
            <person name="Kim W."/>
        </authorList>
    </citation>
    <scope>NUCLEOTIDE SEQUENCE [LARGE SCALE GENOMIC DNA]</scope>
    <source>
        <tissue evidence="2">Muscle</tissue>
    </source>
</reference>
<protein>
    <submittedName>
        <fullName evidence="2">Uncharacterized protein</fullName>
    </submittedName>
</protein>
<dbReference type="EMBL" id="VSRR010005036">
    <property type="protein sequence ID" value="MPC41382.1"/>
    <property type="molecule type" value="Genomic_DNA"/>
</dbReference>
<evidence type="ECO:0000313" key="3">
    <source>
        <dbReference type="Proteomes" id="UP000324222"/>
    </source>
</evidence>
<proteinExistence type="predicted"/>